<organism evidence="2 3">
    <name type="scientific">Luteolibacter luteus</name>
    <dbReference type="NCBI Taxonomy" id="2728835"/>
    <lineage>
        <taxon>Bacteria</taxon>
        <taxon>Pseudomonadati</taxon>
        <taxon>Verrucomicrobiota</taxon>
        <taxon>Verrucomicrobiia</taxon>
        <taxon>Verrucomicrobiales</taxon>
        <taxon>Verrucomicrobiaceae</taxon>
        <taxon>Luteolibacter</taxon>
    </lineage>
</organism>
<keyword evidence="1" id="KW-0472">Membrane</keyword>
<name>A0A858RDF8_9BACT</name>
<dbReference type="RefSeq" id="WP_169452650.1">
    <property type="nucleotide sequence ID" value="NZ_CP051774.1"/>
</dbReference>
<accession>A0A858RDF8</accession>
<dbReference type="AlphaFoldDB" id="A0A858RDF8"/>
<reference evidence="2 3" key="1">
    <citation type="submission" date="2020-04" db="EMBL/GenBank/DDBJ databases">
        <title>Luteolibacter sp. G-1-1-1 isolated from soil.</title>
        <authorList>
            <person name="Dahal R.H."/>
        </authorList>
    </citation>
    <scope>NUCLEOTIDE SEQUENCE [LARGE SCALE GENOMIC DNA]</scope>
    <source>
        <strain evidence="2 3">G-1-1-1</strain>
    </source>
</reference>
<dbReference type="EMBL" id="CP051774">
    <property type="protein sequence ID" value="QJE94429.1"/>
    <property type="molecule type" value="Genomic_DNA"/>
</dbReference>
<evidence type="ECO:0000313" key="2">
    <source>
        <dbReference type="EMBL" id="QJE94429.1"/>
    </source>
</evidence>
<evidence type="ECO:0000313" key="3">
    <source>
        <dbReference type="Proteomes" id="UP000501812"/>
    </source>
</evidence>
<dbReference type="Proteomes" id="UP000501812">
    <property type="component" value="Chromosome"/>
</dbReference>
<keyword evidence="1" id="KW-1133">Transmembrane helix</keyword>
<sequence>MPSAATAGHDKPKSRWTWGWASYLFLSAGAVGLLLVGRLLNYFEGLALGDSDVLIKMAIMAMLLLCLLMLGTLGLVALYRIIRRRDHWLKLGILALPAVAMVAMDFVPLPSFNDGVIEALRSKTTGAEFVALAKATSAKPPEWLKESEEPGLLEKKEKWLKTAAPLDRLGVEPYPKVSLQGETLLVEWGGPLSRRWGLAISSTPGVKPEIPSHAAHSEEIHPEVRLFNIYL</sequence>
<feature type="transmembrane region" description="Helical" evidence="1">
    <location>
        <begin position="53"/>
        <end position="79"/>
    </location>
</feature>
<protein>
    <submittedName>
        <fullName evidence="2">Uncharacterized protein</fullName>
    </submittedName>
</protein>
<proteinExistence type="predicted"/>
<dbReference type="KEGG" id="luo:HHL09_01050"/>
<feature type="transmembrane region" description="Helical" evidence="1">
    <location>
        <begin position="20"/>
        <end position="41"/>
    </location>
</feature>
<evidence type="ECO:0000256" key="1">
    <source>
        <dbReference type="SAM" id="Phobius"/>
    </source>
</evidence>
<gene>
    <name evidence="2" type="ORF">HHL09_01050</name>
</gene>
<keyword evidence="3" id="KW-1185">Reference proteome</keyword>
<feature type="transmembrane region" description="Helical" evidence="1">
    <location>
        <begin position="91"/>
        <end position="112"/>
    </location>
</feature>
<keyword evidence="1" id="KW-0812">Transmembrane</keyword>